<gene>
    <name evidence="1" type="ORF">MKC95_23070</name>
</gene>
<accession>A0AAP2XXQ0</accession>
<name>A0AAP2XXQ0_CLOIN</name>
<dbReference type="EMBL" id="JAKTMA010000098">
    <property type="protein sequence ID" value="MCR0235646.1"/>
    <property type="molecule type" value="Genomic_DNA"/>
</dbReference>
<dbReference type="AlphaFoldDB" id="A0AAP2XXQ0"/>
<proteinExistence type="predicted"/>
<sequence length="223" mass="25835">MDVMKDISEIEEYEDVVTWCRDFFSATDSIHADIGVSPLLYRSERNLLMSLVSYLFDYLPSEDLTTDALLTLLSMAETKPDDYGWKSPLDLLFMELETGKRYAARPDREEPIGLSRNLLPADDSYLVQIPSPLKRRDGYKPSECEYFPSPDKDFTLRCWLPVKSLSRVDFALIVSDLTCRTLDFKYRDVSVAHPLITDEDKSIAKRHKPFSFRRDKRQKGQSL</sequence>
<dbReference type="Proteomes" id="UP001203972">
    <property type="component" value="Unassembled WGS sequence"/>
</dbReference>
<protein>
    <submittedName>
        <fullName evidence="1">Uncharacterized protein</fullName>
    </submittedName>
</protein>
<reference evidence="1" key="1">
    <citation type="journal article" date="2022" name="Clin. Infect. Dis.">
        <title>Association between Clostridium innocuum and antibiotic-associated diarrhea in adults and children: A cross-sectional study and comparative genomics analysis.</title>
        <authorList>
            <person name="Cherny K.E."/>
            <person name="Muscat E.B."/>
            <person name="Balaji A."/>
            <person name="Mukherjee J."/>
            <person name="Ozer E.A."/>
            <person name="Angarone M.P."/>
            <person name="Hauser A.R."/>
            <person name="Sichel J.S."/>
            <person name="Amponsah E."/>
            <person name="Kociolek L.K."/>
        </authorList>
    </citation>
    <scope>NUCLEOTIDE SEQUENCE</scope>
    <source>
        <strain evidence="1">NU1-AC-029v</strain>
    </source>
</reference>
<evidence type="ECO:0000313" key="2">
    <source>
        <dbReference type="Proteomes" id="UP001203972"/>
    </source>
</evidence>
<comment type="caution">
    <text evidence="1">The sequence shown here is derived from an EMBL/GenBank/DDBJ whole genome shotgun (WGS) entry which is preliminary data.</text>
</comment>
<evidence type="ECO:0000313" key="1">
    <source>
        <dbReference type="EMBL" id="MCR0235646.1"/>
    </source>
</evidence>
<organism evidence="1 2">
    <name type="scientific">Clostridium innocuum</name>
    <dbReference type="NCBI Taxonomy" id="1522"/>
    <lineage>
        <taxon>Bacteria</taxon>
        <taxon>Bacillati</taxon>
        <taxon>Bacillota</taxon>
        <taxon>Clostridia</taxon>
        <taxon>Eubacteriales</taxon>
        <taxon>Clostridiaceae</taxon>
        <taxon>Clostridium</taxon>
    </lineage>
</organism>